<evidence type="ECO:0000313" key="1">
    <source>
        <dbReference type="EMBL" id="SET54445.1"/>
    </source>
</evidence>
<protein>
    <submittedName>
        <fullName evidence="1">B3/B4 domain-containing protein (DNA/RNA-binding domain of Phe-tRNA-synthetase)</fullName>
    </submittedName>
</protein>
<gene>
    <name evidence="1" type="ORF">SAMN02745906_0291</name>
</gene>
<dbReference type="EMBL" id="LT630003">
    <property type="protein sequence ID" value="SET54445.1"/>
    <property type="molecule type" value="Genomic_DNA"/>
</dbReference>
<name>A0ABY1C1Y4_9FIRM</name>
<organism evidence="1 2">
    <name type="scientific">Lacrimispora sphenoides JCM 1415</name>
    <dbReference type="NCBI Taxonomy" id="1297793"/>
    <lineage>
        <taxon>Bacteria</taxon>
        <taxon>Bacillati</taxon>
        <taxon>Bacillota</taxon>
        <taxon>Clostridia</taxon>
        <taxon>Lachnospirales</taxon>
        <taxon>Lachnospiraceae</taxon>
        <taxon>Lacrimispora</taxon>
    </lineage>
</organism>
<dbReference type="InterPro" id="IPR020825">
    <property type="entry name" value="Phe-tRNA_synthase-like_B3/B4"/>
</dbReference>
<dbReference type="Gene3D" id="3.50.40.10">
    <property type="entry name" value="Phenylalanyl-trna Synthetase, Chain B, domain 3"/>
    <property type="match status" value="1"/>
</dbReference>
<dbReference type="SUPFAM" id="SSF56037">
    <property type="entry name" value="PheT/TilS domain"/>
    <property type="match status" value="1"/>
</dbReference>
<dbReference type="Proteomes" id="UP000198970">
    <property type="component" value="Chromosome I"/>
</dbReference>
<reference evidence="1 2" key="1">
    <citation type="submission" date="2016-10" db="EMBL/GenBank/DDBJ databases">
        <authorList>
            <person name="Varghese N."/>
            <person name="Submissions S."/>
        </authorList>
    </citation>
    <scope>NUCLEOTIDE SEQUENCE [LARGE SCALE GENOMIC DNA]</scope>
    <source>
        <strain evidence="1 2">ATCC 19403</strain>
    </source>
</reference>
<sequence length="222" mass="24724">MIKISPSVKSTFPETKFGMMIVNGLCSPIERAVMDNIIATEIEQMKLNNSGYERKSFLTKEPLSHYAAYYKRYNKTYHVLGQLESVLLKGKSIPPVGIPVEAMFLAEVKNLLLTAGHDLEMIEGDLTVNIATEPLNYKGISGKEQQLIKNDLYLSDERGILSSIMTGPDYRTRITESTQNALYFVYGVEGVTGPLIHAHLKTISSYLSQAIPGVEIQSINVY</sequence>
<keyword evidence="2" id="KW-1185">Reference proteome</keyword>
<proteinExistence type="predicted"/>
<evidence type="ECO:0000313" key="2">
    <source>
        <dbReference type="Proteomes" id="UP000198970"/>
    </source>
</evidence>
<accession>A0ABY1C1Y4</accession>